<proteinExistence type="predicted"/>
<dbReference type="Proteomes" id="UP000649617">
    <property type="component" value="Unassembled WGS sequence"/>
</dbReference>
<sequence>MTQSGNSSTGLGSQSISKDHCFHCCSEPASLWQECSHGSRFACCFACSQQVDRCPQCGQPLSKLGVARTSSSEAEQHADEQNAEQQLQHSQTKYVIVMAVPVFLVYYHRHWISKEDLASRTADTQAEHMDGKNVLVFWRHGTVALLEWILTNPHLELGIVSGSMDVPFLSRIICAVLRDGLGWTDVSFDEPSCSVQASGCWIHLFGPECVESHMGGSRKLLAPIMTRLPAFSDGSIIILERHGRDLVDDEDYDPNTLLVRPYVEDIWGTWAWDVPIDKQMNDLQELFKKLVADRPADVRGFLRQLRSRF</sequence>
<keyword evidence="2" id="KW-1185">Reference proteome</keyword>
<evidence type="ECO:0000313" key="2">
    <source>
        <dbReference type="Proteomes" id="UP000649617"/>
    </source>
</evidence>
<comment type="caution">
    <text evidence="1">The sequence shown here is derived from an EMBL/GenBank/DDBJ whole genome shotgun (WGS) entry which is preliminary data.</text>
</comment>
<dbReference type="OrthoDB" id="10378596at2759"/>
<name>A0A812MLP5_SYMPI</name>
<accession>A0A812MLP5</accession>
<evidence type="ECO:0000313" key="1">
    <source>
        <dbReference type="EMBL" id="CAE7261723.1"/>
    </source>
</evidence>
<gene>
    <name evidence="1" type="ORF">SPIL2461_LOCUS5503</name>
</gene>
<dbReference type="EMBL" id="CAJNIZ010007842">
    <property type="protein sequence ID" value="CAE7261723.1"/>
    <property type="molecule type" value="Genomic_DNA"/>
</dbReference>
<protein>
    <submittedName>
        <fullName evidence="1">Uncharacterized protein</fullName>
    </submittedName>
</protein>
<reference evidence="1" key="1">
    <citation type="submission" date="2021-02" db="EMBL/GenBank/DDBJ databases">
        <authorList>
            <person name="Dougan E. K."/>
            <person name="Rhodes N."/>
            <person name="Thang M."/>
            <person name="Chan C."/>
        </authorList>
    </citation>
    <scope>NUCLEOTIDE SEQUENCE</scope>
</reference>
<organism evidence="1 2">
    <name type="scientific">Symbiodinium pilosum</name>
    <name type="common">Dinoflagellate</name>
    <dbReference type="NCBI Taxonomy" id="2952"/>
    <lineage>
        <taxon>Eukaryota</taxon>
        <taxon>Sar</taxon>
        <taxon>Alveolata</taxon>
        <taxon>Dinophyceae</taxon>
        <taxon>Suessiales</taxon>
        <taxon>Symbiodiniaceae</taxon>
        <taxon>Symbiodinium</taxon>
    </lineage>
</organism>
<dbReference type="AlphaFoldDB" id="A0A812MLP5"/>
<feature type="non-terminal residue" evidence="1">
    <location>
        <position position="309"/>
    </location>
</feature>